<evidence type="ECO:0000259" key="1">
    <source>
        <dbReference type="Pfam" id="PF07453"/>
    </source>
</evidence>
<dbReference type="RefSeq" id="WP_147130437.1">
    <property type="nucleotide sequence ID" value="NZ_VOSC01000005.1"/>
</dbReference>
<dbReference type="SMART" id="SM00497">
    <property type="entry name" value="IENR1"/>
    <property type="match status" value="3"/>
</dbReference>
<dbReference type="InterPro" id="IPR003647">
    <property type="entry name" value="Intron_nuc_1_rpt"/>
</dbReference>
<dbReference type="OrthoDB" id="1200681at2"/>
<proteinExistence type="predicted"/>
<name>A0A5C7B1H3_9FLAO</name>
<evidence type="ECO:0000313" key="3">
    <source>
        <dbReference type="Proteomes" id="UP000321790"/>
    </source>
</evidence>
<comment type="caution">
    <text evidence="2">The sequence shown here is derived from an EMBL/GenBank/DDBJ whole genome shotgun (WGS) entry which is preliminary data.</text>
</comment>
<protein>
    <recommendedName>
        <fullName evidence="1">Nuclease-associated modular DNA-binding 1 domain-containing protein</fullName>
    </recommendedName>
</protein>
<dbReference type="Gene3D" id="1.10.10.10">
    <property type="entry name" value="Winged helix-like DNA-binding domain superfamily/Winged helix DNA-binding domain"/>
    <property type="match status" value="2"/>
</dbReference>
<accession>A0A5C7B1H3</accession>
<keyword evidence="3" id="KW-1185">Reference proteome</keyword>
<feature type="domain" description="Nuclease-associated modular DNA-binding 1" evidence="1">
    <location>
        <begin position="156"/>
        <end position="174"/>
    </location>
</feature>
<dbReference type="InterPro" id="IPR010896">
    <property type="entry name" value="NUMOD1"/>
</dbReference>
<dbReference type="Pfam" id="PF07453">
    <property type="entry name" value="NUMOD1"/>
    <property type="match status" value="1"/>
</dbReference>
<dbReference type="InterPro" id="IPR036388">
    <property type="entry name" value="WH-like_DNA-bd_sf"/>
</dbReference>
<organism evidence="2 3">
    <name type="scientific">Seonamhaeicola algicola</name>
    <dbReference type="NCBI Taxonomy" id="1719036"/>
    <lineage>
        <taxon>Bacteria</taxon>
        <taxon>Pseudomonadati</taxon>
        <taxon>Bacteroidota</taxon>
        <taxon>Flavobacteriia</taxon>
        <taxon>Flavobacteriales</taxon>
        <taxon>Flavobacteriaceae</taxon>
    </lineage>
</organism>
<gene>
    <name evidence="2" type="ORF">FUA26_00595</name>
</gene>
<dbReference type="Proteomes" id="UP000321790">
    <property type="component" value="Unassembled WGS sequence"/>
</dbReference>
<sequence>MDDSHLKSVEDESNIVKLTGREHFIAHWLLHRQFPGVRPFAAAFHAMASMSNKHHFRHTPSSRAIEEARKDYAELLKKSIAMYSLEGELIKVFESTEDAAIEFEVSVNNLSAACNEENNVNNIKGYQWRRFSEFPKKKIEPYINSNNESKQVLHEYDLEGNYIKSYESIRDAARNGIERSVFKKENRNKPIFFKDKWYSFASKNFQNKLKVKKSNTQKRKVHQIDPESGEIIRTWNSSREPQRVLGISNVSSVCKGKRKTMGGFIWKYAEEDYNLDLKEHKRKLPRANGITIYKNGILVGQFDSLRKAEYKTGIKRALLSKLLKSGDTKNDIKVIKTTPQQ</sequence>
<reference evidence="3" key="1">
    <citation type="submission" date="2019-08" db="EMBL/GenBank/DDBJ databases">
        <title>Seonamhaeicola sediminis sp. nov., isolated from marine sediment.</title>
        <authorList>
            <person name="Cao W.R."/>
        </authorList>
    </citation>
    <scope>NUCLEOTIDE SEQUENCE [LARGE SCALE GENOMIC DNA]</scope>
    <source>
        <strain evidence="3">Gy8</strain>
    </source>
</reference>
<dbReference type="AlphaFoldDB" id="A0A5C7B1H3"/>
<evidence type="ECO:0000313" key="2">
    <source>
        <dbReference type="EMBL" id="TXE15040.1"/>
    </source>
</evidence>
<dbReference type="EMBL" id="VOSC01000005">
    <property type="protein sequence ID" value="TXE15040.1"/>
    <property type="molecule type" value="Genomic_DNA"/>
</dbReference>